<feature type="compositionally biased region" description="Polar residues" evidence="1">
    <location>
        <begin position="255"/>
        <end position="271"/>
    </location>
</feature>
<protein>
    <recommendedName>
        <fullName evidence="5">Colicin V production protein</fullName>
    </recommendedName>
</protein>
<accession>A0ABN5LIQ6</accession>
<feature type="compositionally biased region" description="Polar residues" evidence="1">
    <location>
        <begin position="211"/>
        <end position="220"/>
    </location>
</feature>
<dbReference type="RefSeq" id="WP_002962222.1">
    <property type="nucleotide sequence ID" value="NZ_CP029490.1"/>
</dbReference>
<feature type="compositionally biased region" description="Polar residues" evidence="1">
    <location>
        <begin position="179"/>
        <end position="204"/>
    </location>
</feature>
<feature type="transmembrane region" description="Helical" evidence="2">
    <location>
        <begin position="12"/>
        <end position="30"/>
    </location>
</feature>
<sequence>MFFGAPIDLIGAQWGLLFWLVFVRLVAYNWRLLLMSNEKSFVKTAGILALVTGIITMLLRFVKWGMLVSAVQSVAYQNGYTYGVGVIAVVFGFIIGLIRLATFIYGILGISKFSNDPRVTSAAPILLIVAFGINVIPYLGIVADILTIVGGALFLASIKKLDQAAPAFDSFGMPVNQTFPQNPANGFSNGPVQQPLQQDSTFSNPVDGFNGNPSPWQELSPQEPAAGFSNETVQQPSPQDNSLANSAANQAQAEPTFSPQSETSESDANNH</sequence>
<dbReference type="Proteomes" id="UP000245369">
    <property type="component" value="Chromosome"/>
</dbReference>
<feature type="compositionally biased region" description="Low complexity" evidence="1">
    <location>
        <begin position="241"/>
        <end position="253"/>
    </location>
</feature>
<evidence type="ECO:0000256" key="2">
    <source>
        <dbReference type="SAM" id="Phobius"/>
    </source>
</evidence>
<evidence type="ECO:0000256" key="1">
    <source>
        <dbReference type="SAM" id="MobiDB-lite"/>
    </source>
</evidence>
<feature type="transmembrane region" description="Helical" evidence="2">
    <location>
        <begin position="82"/>
        <end position="110"/>
    </location>
</feature>
<feature type="region of interest" description="Disordered" evidence="1">
    <location>
        <begin position="179"/>
        <end position="271"/>
    </location>
</feature>
<reference evidence="3 4" key="1">
    <citation type="submission" date="2018-05" db="EMBL/GenBank/DDBJ databases">
        <title>Complete genome sequences of Streptococcus sobrinus.</title>
        <authorList>
            <person name="Sales M."/>
            <person name="Jensen P.A."/>
        </authorList>
    </citation>
    <scope>NUCLEOTIDE SEQUENCE [LARGE SCALE GENOMIC DNA]</scope>
    <source>
        <strain evidence="3 4">SL1</strain>
    </source>
</reference>
<gene>
    <name evidence="3" type="ORF">DK182_05985</name>
</gene>
<name>A0ABN5LIQ6_9STRE</name>
<keyword evidence="2" id="KW-0812">Transmembrane</keyword>
<evidence type="ECO:0000313" key="4">
    <source>
        <dbReference type="Proteomes" id="UP000245369"/>
    </source>
</evidence>
<dbReference type="EMBL" id="CP029490">
    <property type="protein sequence ID" value="AWN20919.1"/>
    <property type="molecule type" value="Genomic_DNA"/>
</dbReference>
<keyword evidence="4" id="KW-1185">Reference proteome</keyword>
<keyword evidence="2" id="KW-0472">Membrane</keyword>
<feature type="transmembrane region" description="Helical" evidence="2">
    <location>
        <begin position="122"/>
        <end position="155"/>
    </location>
</feature>
<keyword evidence="2" id="KW-1133">Transmembrane helix</keyword>
<evidence type="ECO:0000313" key="3">
    <source>
        <dbReference type="EMBL" id="AWN20919.1"/>
    </source>
</evidence>
<dbReference type="GeneID" id="93924058"/>
<evidence type="ECO:0008006" key="5">
    <source>
        <dbReference type="Google" id="ProtNLM"/>
    </source>
</evidence>
<feature type="transmembrane region" description="Helical" evidence="2">
    <location>
        <begin position="42"/>
        <end position="62"/>
    </location>
</feature>
<feature type="compositionally biased region" description="Polar residues" evidence="1">
    <location>
        <begin position="229"/>
        <end position="240"/>
    </location>
</feature>
<proteinExistence type="predicted"/>
<organism evidence="3 4">
    <name type="scientific">Streptococcus sobrinus</name>
    <dbReference type="NCBI Taxonomy" id="1310"/>
    <lineage>
        <taxon>Bacteria</taxon>
        <taxon>Bacillati</taxon>
        <taxon>Bacillota</taxon>
        <taxon>Bacilli</taxon>
        <taxon>Lactobacillales</taxon>
        <taxon>Streptococcaceae</taxon>
        <taxon>Streptococcus</taxon>
    </lineage>
</organism>